<feature type="compositionally biased region" description="Low complexity" evidence="5">
    <location>
        <begin position="964"/>
        <end position="1031"/>
    </location>
</feature>
<feature type="compositionally biased region" description="Polar residues" evidence="5">
    <location>
        <begin position="1036"/>
        <end position="1050"/>
    </location>
</feature>
<feature type="region of interest" description="Disordered" evidence="5">
    <location>
        <begin position="189"/>
        <end position="431"/>
    </location>
</feature>
<evidence type="ECO:0000256" key="3">
    <source>
        <dbReference type="ARBA" id="ARBA00023157"/>
    </source>
</evidence>
<dbReference type="eggNOG" id="KOG1516">
    <property type="taxonomic scope" value="Eukaryota"/>
</dbReference>
<feature type="compositionally biased region" description="Basic and acidic residues" evidence="5">
    <location>
        <begin position="330"/>
        <end position="341"/>
    </location>
</feature>
<evidence type="ECO:0000256" key="2">
    <source>
        <dbReference type="ARBA" id="ARBA00022525"/>
    </source>
</evidence>
<feature type="signal peptide" evidence="6">
    <location>
        <begin position="1"/>
        <end position="28"/>
    </location>
</feature>
<feature type="compositionally biased region" description="Basic and acidic residues" evidence="5">
    <location>
        <begin position="303"/>
        <end position="312"/>
    </location>
</feature>
<dbReference type="VEuPathDB" id="VectorBase:MDOMA2_013393"/>
<dbReference type="GO" id="GO:0005576">
    <property type="term" value="C:extracellular region"/>
    <property type="evidence" value="ECO:0007669"/>
    <property type="project" value="UniProtKB-SubCell"/>
</dbReference>
<gene>
    <name evidence="8" type="primary">101887997</name>
    <name evidence="10" type="synonym">LOC101887997</name>
</gene>
<evidence type="ECO:0000313" key="9">
    <source>
        <dbReference type="Proteomes" id="UP001652621"/>
    </source>
</evidence>
<keyword evidence="2" id="KW-0964">Secreted</keyword>
<evidence type="ECO:0000256" key="6">
    <source>
        <dbReference type="SAM" id="SignalP"/>
    </source>
</evidence>
<dbReference type="AlphaFoldDB" id="A0A1I8NG30"/>
<keyword evidence="4" id="KW-0325">Glycoprotein</keyword>
<feature type="compositionally biased region" description="Basic and acidic residues" evidence="5">
    <location>
        <begin position="189"/>
        <end position="200"/>
    </location>
</feature>
<evidence type="ECO:0000256" key="4">
    <source>
        <dbReference type="ARBA" id="ARBA00023180"/>
    </source>
</evidence>
<keyword evidence="6" id="KW-0732">Signal</keyword>
<dbReference type="PANTHER" id="PTHR43142">
    <property type="entry name" value="CARBOXYLIC ESTER HYDROLASE"/>
    <property type="match status" value="1"/>
</dbReference>
<feature type="compositionally biased region" description="Basic and acidic residues" evidence="5">
    <location>
        <begin position="229"/>
        <end position="242"/>
    </location>
</feature>
<keyword evidence="3" id="KW-1015">Disulfide bond</keyword>
<sequence length="1050" mass="121342">MNRKSGKFKLLLLQCLFIGSFLWHQCGAQHHYGGNDDFSDYEEEDRYDYHHPLDPRANYGYRSPGSHADRYADDYSQGERDPYDTREEYPEPRIISPPLPDLHDSDNRHKEENPEPHIITPHVSNTEHRNMYEREPENPAPRPITPHVSFPDHRNMPSREEYLDPRHSISQEEDPQPRLITPHVSDYHDRNMNARDEHPQPHHITPHVSGSQEDNMRSSDEYPYPQHVSRTDDGNMHSRPEYPENPSQPYSPHVSSSFEENMQAKQEDNYEPSEREERPVDPRIITPPSLPSQPRPQENNYVPREREERPVDPRTFAPSPPQPRQQENNYDPREREERPVDPRIITPYPRPQENNYDQREHEERPVDPRTIIPPPQPPQLRPYEHPQYPFYQQARPLPSTGQRSHNPPPTNAEPSYASTRDRVPYQSSSNRDAHIVNVPRLGAVQGIRDFKTIKNRPINAYLGLKYATVRPGIGRFQEASPVELNPYASIDATQEPANCPQFPDLPVITEKEERGENIDDCLTLNIYTPAKSGSYPVLVFVHGEMLFDGSAEEGQPDYFLEHDVVLVNINYRLAPFGYLSTLTEDMPGNVALSDIQKSLEWVQQYIRYFNGNPDQITLMGQAGGATLIHALSLSGKAQGLFHKLILQSGTALNPYFLDEQPTSTLRSFAHFARCPPSRTTEGYVACFESMKTTDLLTFFKRYFESNEPRGLAFAGAFKLIVGDKLGYLPQHPASMVKNNTYPTLVGVTKDAGAFIMTRFYDQLVDLRSRNISDYINVVLKHTVQPRHYQLWKNWALMHIFSPEDIRNPTIQGLVQKLLELVNLILYRAPVIDSIRYTSKNVSTYLYCFDYRGQYHRFGHLRNPLPFEIDATLSDDNIYLFPYPEEVSQLNPSDKSVSSSLVRMWVSFAQYGMPVYAQSIWPNVSTEYGPFLRFTNTKAGNLELDHHFGDGIPVPNLYPEYFTTTTTTTTTTSTTTTTTTTTTTPRPYQPYNYQQRPPTYPNYQYPNYQQYPNRYNSRPYNYRSYQQSQLQPQPQPGATNPHYSNYPANHQ</sequence>
<dbReference type="SUPFAM" id="SSF53474">
    <property type="entry name" value="alpha/beta-Hydrolases"/>
    <property type="match status" value="1"/>
</dbReference>
<evidence type="ECO:0000256" key="5">
    <source>
        <dbReference type="SAM" id="MobiDB-lite"/>
    </source>
</evidence>
<protein>
    <submittedName>
        <fullName evidence="10">Glutactin</fullName>
    </submittedName>
</protein>
<feature type="compositionally biased region" description="Pro residues" evidence="5">
    <location>
        <begin position="371"/>
        <end position="380"/>
    </location>
</feature>
<feature type="compositionally biased region" description="Basic and acidic residues" evidence="5">
    <location>
        <begin position="125"/>
        <end position="137"/>
    </location>
</feature>
<dbReference type="GeneID" id="101887997"/>
<dbReference type="InterPro" id="IPR019819">
    <property type="entry name" value="Carboxylesterase_B_CS"/>
</dbReference>
<evidence type="ECO:0000256" key="1">
    <source>
        <dbReference type="ARBA" id="ARBA00004613"/>
    </source>
</evidence>
<feature type="region of interest" description="Disordered" evidence="5">
    <location>
        <begin position="165"/>
        <end position="184"/>
    </location>
</feature>
<feature type="compositionally biased region" description="Basic and acidic residues" evidence="5">
    <location>
        <begin position="356"/>
        <end position="367"/>
    </location>
</feature>
<organism evidence="8">
    <name type="scientific">Musca domestica</name>
    <name type="common">House fly</name>
    <dbReference type="NCBI Taxonomy" id="7370"/>
    <lineage>
        <taxon>Eukaryota</taxon>
        <taxon>Metazoa</taxon>
        <taxon>Ecdysozoa</taxon>
        <taxon>Arthropoda</taxon>
        <taxon>Hexapoda</taxon>
        <taxon>Insecta</taxon>
        <taxon>Pterygota</taxon>
        <taxon>Neoptera</taxon>
        <taxon>Endopterygota</taxon>
        <taxon>Diptera</taxon>
        <taxon>Brachycera</taxon>
        <taxon>Muscomorpha</taxon>
        <taxon>Muscoidea</taxon>
        <taxon>Muscidae</taxon>
        <taxon>Musca</taxon>
    </lineage>
</organism>
<dbReference type="Gene3D" id="3.40.50.1820">
    <property type="entry name" value="alpha/beta hydrolase"/>
    <property type="match status" value="1"/>
</dbReference>
<feature type="compositionally biased region" description="Basic and acidic residues" evidence="5">
    <location>
        <begin position="150"/>
        <end position="160"/>
    </location>
</feature>
<name>A0A1I8NG30_MUSDO</name>
<feature type="compositionally biased region" description="Basic and acidic residues" evidence="5">
    <location>
        <begin position="265"/>
        <end position="281"/>
    </location>
</feature>
<feature type="region of interest" description="Disordered" evidence="5">
    <location>
        <begin position="964"/>
        <end position="1050"/>
    </location>
</feature>
<dbReference type="STRING" id="7370.A0A1I8NG30"/>
<accession>A0A1I8NG30</accession>
<feature type="compositionally biased region" description="Basic and acidic residues" evidence="5">
    <location>
        <begin position="101"/>
        <end position="115"/>
    </location>
</feature>
<dbReference type="InterPro" id="IPR002018">
    <property type="entry name" value="CarbesteraseB"/>
</dbReference>
<comment type="subcellular location">
    <subcellularLocation>
        <location evidence="1">Secreted</location>
    </subcellularLocation>
</comment>
<evidence type="ECO:0000313" key="8">
    <source>
        <dbReference type="EnsemblMetazoa" id="MDOA014771-PA"/>
    </source>
</evidence>
<dbReference type="RefSeq" id="XP_005177159.1">
    <property type="nucleotide sequence ID" value="XM_005177102.3"/>
</dbReference>
<keyword evidence="9" id="KW-1185">Reference proteome</keyword>
<dbReference type="PANTHER" id="PTHR43142:SF12">
    <property type="entry name" value="CARBOXYLESTERASE TYPE B DOMAIN-CONTAINING PROTEIN-RELATED"/>
    <property type="match status" value="1"/>
</dbReference>
<feature type="chain" id="PRO_5044561666" evidence="6">
    <location>
        <begin position="29"/>
        <end position="1050"/>
    </location>
</feature>
<feature type="domain" description="Carboxylesterase type B" evidence="7">
    <location>
        <begin position="434"/>
        <end position="938"/>
    </location>
</feature>
<proteinExistence type="predicted"/>
<feature type="region of interest" description="Disordered" evidence="5">
    <location>
        <begin position="49"/>
        <end position="160"/>
    </location>
</feature>
<dbReference type="EnsemblMetazoa" id="MDOA014771-RA">
    <property type="protein sequence ID" value="MDOA014771-PA"/>
    <property type="gene ID" value="MDOA014771"/>
</dbReference>
<dbReference type="KEGG" id="mde:101887997"/>
<dbReference type="Proteomes" id="UP001652621">
    <property type="component" value="Unplaced"/>
</dbReference>
<dbReference type="OrthoDB" id="3200163at2759"/>
<dbReference type="ESTHER" id="musdo-t1png3">
    <property type="family name" value="Glutactin"/>
</dbReference>
<dbReference type="VEuPathDB" id="VectorBase:MDOA014771"/>
<feature type="compositionally biased region" description="Polar residues" evidence="5">
    <location>
        <begin position="245"/>
        <end position="264"/>
    </location>
</feature>
<reference evidence="8" key="1">
    <citation type="submission" date="2020-05" db="UniProtKB">
        <authorList>
            <consortium name="EnsemblMetazoa"/>
        </authorList>
    </citation>
    <scope>IDENTIFICATION</scope>
    <source>
        <strain evidence="8">Aabys</strain>
    </source>
</reference>
<reference evidence="10" key="2">
    <citation type="submission" date="2025-04" db="UniProtKB">
        <authorList>
            <consortium name="RefSeq"/>
        </authorList>
    </citation>
    <scope>IDENTIFICATION</scope>
    <source>
        <strain evidence="10">Aabys</strain>
    </source>
</reference>
<feature type="compositionally biased region" description="Basic and acidic residues" evidence="5">
    <location>
        <begin position="67"/>
        <end position="91"/>
    </location>
</feature>
<dbReference type="Pfam" id="PF00135">
    <property type="entry name" value="COesterase"/>
    <property type="match status" value="1"/>
</dbReference>
<dbReference type="InterPro" id="IPR029058">
    <property type="entry name" value="AB_hydrolase_fold"/>
</dbReference>
<evidence type="ECO:0000259" key="7">
    <source>
        <dbReference type="Pfam" id="PF00135"/>
    </source>
</evidence>
<evidence type="ECO:0000313" key="10">
    <source>
        <dbReference type="RefSeq" id="XP_005177159.1"/>
    </source>
</evidence>
<dbReference type="PROSITE" id="PS00941">
    <property type="entry name" value="CARBOXYLESTERASE_B_2"/>
    <property type="match status" value="1"/>
</dbReference>